<protein>
    <recommendedName>
        <fullName evidence="4">Sulfatase-modifying factor enzyme domain-containing protein</fullName>
    </recommendedName>
</protein>
<comment type="caution">
    <text evidence="2">The sequence shown here is derived from an EMBL/GenBank/DDBJ whole genome shotgun (WGS) entry which is preliminary data.</text>
</comment>
<evidence type="ECO:0000313" key="3">
    <source>
        <dbReference type="Proteomes" id="UP000245523"/>
    </source>
</evidence>
<evidence type="ECO:0000313" key="2">
    <source>
        <dbReference type="EMBL" id="PWL03159.1"/>
    </source>
</evidence>
<dbReference type="Proteomes" id="UP000245523">
    <property type="component" value="Unassembled WGS sequence"/>
</dbReference>
<feature type="compositionally biased region" description="Polar residues" evidence="1">
    <location>
        <begin position="222"/>
        <end position="238"/>
    </location>
</feature>
<keyword evidence="3" id="KW-1185">Reference proteome</keyword>
<organism evidence="2 3">
    <name type="scientific">Hallerella porci</name>
    <dbReference type="NCBI Taxonomy" id="1945871"/>
    <lineage>
        <taxon>Bacteria</taxon>
        <taxon>Pseudomonadati</taxon>
        <taxon>Fibrobacterota</taxon>
        <taxon>Fibrobacteria</taxon>
        <taxon>Fibrobacterales</taxon>
        <taxon>Fibrobacteraceae</taxon>
        <taxon>Hallerella</taxon>
    </lineage>
</organism>
<dbReference type="EMBL" id="QGHD01000008">
    <property type="protein sequence ID" value="PWL03159.1"/>
    <property type="molecule type" value="Genomic_DNA"/>
</dbReference>
<feature type="non-terminal residue" evidence="2">
    <location>
        <position position="238"/>
    </location>
</feature>
<feature type="region of interest" description="Disordered" evidence="1">
    <location>
        <begin position="216"/>
        <end position="238"/>
    </location>
</feature>
<proteinExistence type="predicted"/>
<sequence>MAKKCPQCGMELNFPEEVLAKLQQCPFCTAPLSAKPVVGEPVDLGLSVRWADHNVGATNSEDYGDYFAWGEIEPKAEYTDENSLTYQKDDFNFDIAGSPKYDAATANWGGKWRMPTEEEYRELVEKCEWKWTSKNHRNGCKVTGPNGNSIFLPAAGLLPDSGLDDAGSIGRCWSSTPTERGSESAYNLGFGSGGQIVDDYACRDYGLSVRPVLAEKNEENESSQNTEFQQTSREAVDL</sequence>
<evidence type="ECO:0000256" key="1">
    <source>
        <dbReference type="SAM" id="MobiDB-lite"/>
    </source>
</evidence>
<accession>A0ABX5LL46</accession>
<reference evidence="2 3" key="1">
    <citation type="submission" date="2018-05" db="EMBL/GenBank/DDBJ databases">
        <title>Animal gut microbial communities from fecal samples from Wisconsin, USA.</title>
        <authorList>
            <person name="Neumann A."/>
        </authorList>
    </citation>
    <scope>NUCLEOTIDE SEQUENCE [LARGE SCALE GENOMIC DNA]</scope>
    <source>
        <strain evidence="2 3">UWS4</strain>
    </source>
</reference>
<name>A0ABX5LL46_9BACT</name>
<evidence type="ECO:0008006" key="4">
    <source>
        <dbReference type="Google" id="ProtNLM"/>
    </source>
</evidence>
<dbReference type="RefSeq" id="WP_146193689.1">
    <property type="nucleotide sequence ID" value="NZ_QGHD01000008.1"/>
</dbReference>
<gene>
    <name evidence="2" type="ORF">B0H50_1081</name>
</gene>